<reference evidence="2 3" key="1">
    <citation type="submission" date="2017-10" db="EMBL/GenBank/DDBJ databases">
        <title>Streptomyces alboflavus Genome sequencing and assembly.</title>
        <authorList>
            <person name="Wang Y."/>
            <person name="Du B."/>
            <person name="Ding Y."/>
            <person name="Liu H."/>
            <person name="Hou Q."/>
            <person name="Liu K."/>
            <person name="Wang C."/>
            <person name="Yao L."/>
        </authorList>
    </citation>
    <scope>NUCLEOTIDE SEQUENCE [LARGE SCALE GENOMIC DNA]</scope>
    <source>
        <strain evidence="2 3">MDJK44</strain>
        <plasmid evidence="3">Plasmid pmdjk44.1</plasmid>
    </source>
</reference>
<dbReference type="RefSeq" id="WP_100112422.1">
    <property type="nucleotide sequence ID" value="NZ_CP023976.1"/>
</dbReference>
<proteinExistence type="predicted"/>
<dbReference type="EMBL" id="CP023976">
    <property type="protein sequence ID" value="ATM24582.1"/>
    <property type="molecule type" value="Genomic_DNA"/>
</dbReference>
<geneLocation type="plasmid" evidence="3">
    <name>pmdjk44.1</name>
</geneLocation>
<keyword evidence="2" id="KW-0614">Plasmid</keyword>
<organism evidence="2 3">
    <name type="scientific">Streptomyces alboflavus</name>
    <dbReference type="NCBI Taxonomy" id="67267"/>
    <lineage>
        <taxon>Bacteria</taxon>
        <taxon>Bacillati</taxon>
        <taxon>Actinomycetota</taxon>
        <taxon>Actinomycetes</taxon>
        <taxon>Kitasatosporales</taxon>
        <taxon>Streptomycetaceae</taxon>
        <taxon>Streptomyces</taxon>
    </lineage>
</organism>
<accession>A0A291W4V9</accession>
<protein>
    <submittedName>
        <fullName evidence="2">Uncharacterized protein</fullName>
    </submittedName>
</protein>
<dbReference type="AlphaFoldDB" id="A0A291W4V9"/>
<dbReference type="Proteomes" id="UP000195880">
    <property type="component" value="Plasmid pMDJK44.1"/>
</dbReference>
<sequence length="123" mass="13515">MTALTAQPAATHPAQLGDLLVVWHPDPVEPWSETYEVREDSGPYSCGDLVLCVHTHDFPSDNPERDASGTWEGRTPDKPWRQVRSERLTFVRGGAIVHDGPGTGRLPAYLASHGTRSVTWPTS</sequence>
<evidence type="ECO:0000313" key="2">
    <source>
        <dbReference type="EMBL" id="ATM24582.1"/>
    </source>
</evidence>
<keyword evidence="3" id="KW-1185">Reference proteome</keyword>
<dbReference type="KEGG" id="salf:SMD44_p10083"/>
<gene>
    <name evidence="2" type="ORF">SMD44_p10083</name>
</gene>
<feature type="region of interest" description="Disordered" evidence="1">
    <location>
        <begin position="59"/>
        <end position="79"/>
    </location>
</feature>
<name>A0A291W4V9_9ACTN</name>
<evidence type="ECO:0000313" key="3">
    <source>
        <dbReference type="Proteomes" id="UP000195880"/>
    </source>
</evidence>
<evidence type="ECO:0000256" key="1">
    <source>
        <dbReference type="SAM" id="MobiDB-lite"/>
    </source>
</evidence>